<dbReference type="EMBL" id="CASHTH010001425">
    <property type="protein sequence ID" value="CAI8015148.1"/>
    <property type="molecule type" value="Genomic_DNA"/>
</dbReference>
<comment type="caution">
    <text evidence="1">The sequence shown here is derived from an EMBL/GenBank/DDBJ whole genome shotgun (WGS) entry which is preliminary data.</text>
</comment>
<evidence type="ECO:0000313" key="1">
    <source>
        <dbReference type="EMBL" id="CAI8015148.1"/>
    </source>
</evidence>
<name>A0AA35RP48_GEOBA</name>
<dbReference type="AlphaFoldDB" id="A0AA35RP48"/>
<reference evidence="1" key="1">
    <citation type="submission" date="2023-03" db="EMBL/GenBank/DDBJ databases">
        <authorList>
            <person name="Steffen K."/>
            <person name="Cardenas P."/>
        </authorList>
    </citation>
    <scope>NUCLEOTIDE SEQUENCE</scope>
</reference>
<dbReference type="Proteomes" id="UP001174909">
    <property type="component" value="Unassembled WGS sequence"/>
</dbReference>
<accession>A0AA35RP48</accession>
<proteinExistence type="predicted"/>
<evidence type="ECO:0000313" key="2">
    <source>
        <dbReference type="Proteomes" id="UP001174909"/>
    </source>
</evidence>
<gene>
    <name evidence="1" type="ORF">GBAR_LOCUS9433</name>
</gene>
<feature type="non-terminal residue" evidence="1">
    <location>
        <position position="65"/>
    </location>
</feature>
<sequence>MSGKRSFARELSDTSAAQIRNQVSAAFSSDLTDTTGTVAQFTSSLEGSFIMNAIASGLHGSGGML</sequence>
<protein>
    <submittedName>
        <fullName evidence="1">Uncharacterized protein</fullName>
    </submittedName>
</protein>
<keyword evidence="2" id="KW-1185">Reference proteome</keyword>
<organism evidence="1 2">
    <name type="scientific">Geodia barretti</name>
    <name type="common">Barrett's horny sponge</name>
    <dbReference type="NCBI Taxonomy" id="519541"/>
    <lineage>
        <taxon>Eukaryota</taxon>
        <taxon>Metazoa</taxon>
        <taxon>Porifera</taxon>
        <taxon>Demospongiae</taxon>
        <taxon>Heteroscleromorpha</taxon>
        <taxon>Tetractinellida</taxon>
        <taxon>Astrophorina</taxon>
        <taxon>Geodiidae</taxon>
        <taxon>Geodia</taxon>
    </lineage>
</organism>